<dbReference type="RefSeq" id="WP_165391427.1">
    <property type="nucleotide sequence ID" value="NZ_SHKX01000012.1"/>
</dbReference>
<evidence type="ECO:0000313" key="4">
    <source>
        <dbReference type="Proteomes" id="UP000292423"/>
    </source>
</evidence>
<evidence type="ECO:0000256" key="2">
    <source>
        <dbReference type="SAM" id="SignalP"/>
    </source>
</evidence>
<evidence type="ECO:0000256" key="1">
    <source>
        <dbReference type="SAM" id="MobiDB-lite"/>
    </source>
</evidence>
<keyword evidence="4" id="KW-1185">Reference proteome</keyword>
<sequence length="254" mass="28392">MRLLTCLSVSLLTMPVIVQADPVPYTATYKVNLDNKLNGSATGTLTRQGNRYHYELRATALMANSLEQTDFMINKGDLVSLNYRNQRQVFFRSRATSIDFDWKQNSVHVVRNGKDNNYAVPPGTLDPLNMEMQIREDLMTTGKIDRDYPLADPKEFHPVRFEINGTEVLNTPMGPIETLKVRRVHGSPDRSTQFWLARSMEYLPVKVVQIDDGAVYKLDLTGYKPAGPVRTAPPVVSATSPAASLPATKPPSKP</sequence>
<gene>
    <name evidence="3" type="ORF">EV700_2133</name>
</gene>
<comment type="caution">
    <text evidence="3">The sequence shown here is derived from an EMBL/GenBank/DDBJ whole genome shotgun (WGS) entry which is preliminary data.</text>
</comment>
<feature type="chain" id="PRO_5020835968" evidence="2">
    <location>
        <begin position="21"/>
        <end position="254"/>
    </location>
</feature>
<proteinExistence type="predicted"/>
<keyword evidence="2" id="KW-0732">Signal</keyword>
<feature type="compositionally biased region" description="Low complexity" evidence="1">
    <location>
        <begin position="232"/>
        <end position="247"/>
    </location>
</feature>
<reference evidence="3 4" key="1">
    <citation type="submission" date="2019-02" db="EMBL/GenBank/DDBJ databases">
        <title>Genomic Encyclopedia of Type Strains, Phase IV (KMG-IV): sequencing the most valuable type-strain genomes for metagenomic binning, comparative biology and taxonomic classification.</title>
        <authorList>
            <person name="Goeker M."/>
        </authorList>
    </citation>
    <scope>NUCLEOTIDE SEQUENCE [LARGE SCALE GENOMIC DNA]</scope>
    <source>
        <strain evidence="3 4">DSM 105135</strain>
    </source>
</reference>
<name>A0A4Q7Z5L4_9GAMM</name>
<evidence type="ECO:0000313" key="3">
    <source>
        <dbReference type="EMBL" id="RZU45314.1"/>
    </source>
</evidence>
<accession>A0A4Q7Z5L4</accession>
<dbReference type="Proteomes" id="UP000292423">
    <property type="component" value="Unassembled WGS sequence"/>
</dbReference>
<organism evidence="3 4">
    <name type="scientific">Fluviicoccus keumensis</name>
    <dbReference type="NCBI Taxonomy" id="1435465"/>
    <lineage>
        <taxon>Bacteria</taxon>
        <taxon>Pseudomonadati</taxon>
        <taxon>Pseudomonadota</taxon>
        <taxon>Gammaproteobacteria</taxon>
        <taxon>Moraxellales</taxon>
        <taxon>Moraxellaceae</taxon>
        <taxon>Fluviicoccus</taxon>
    </lineage>
</organism>
<feature type="region of interest" description="Disordered" evidence="1">
    <location>
        <begin position="227"/>
        <end position="254"/>
    </location>
</feature>
<dbReference type="EMBL" id="SHKX01000012">
    <property type="protein sequence ID" value="RZU45314.1"/>
    <property type="molecule type" value="Genomic_DNA"/>
</dbReference>
<dbReference type="AlphaFoldDB" id="A0A4Q7Z5L4"/>
<dbReference type="InterPro" id="IPR021457">
    <property type="entry name" value="DUF3108"/>
</dbReference>
<protein>
    <submittedName>
        <fullName evidence="3">Uncharacterized protein DUF3108</fullName>
    </submittedName>
</protein>
<feature type="signal peptide" evidence="2">
    <location>
        <begin position="1"/>
        <end position="20"/>
    </location>
</feature>
<dbReference type="Pfam" id="PF11306">
    <property type="entry name" value="DUF3108"/>
    <property type="match status" value="1"/>
</dbReference>